<sequence length="262" mass="29942">MPNLWCFLVLSLLCSPLYAQETPNPNSDASPSSEPKIEISDPLKTEFEIGFQANTGNTDSRTFNTRLSAEYTEGRYRSSGLLKFYNLYEDGDESKRRSNYEFQLDYKTGVRTYRYGSFDGTDSQYTAYYQDYTISAGFGYQLQNTENWRLEWELGPGYRYQKPNLDEIDDDDIVFETTVKEPIVRTQLTSQWQALKSVSLENIVTVIAGGSNTRVENEFNITNKITEGIAVKISHNLTFHNKVPSGLDKTDTTTNVNLLFSF</sequence>
<dbReference type="AlphaFoldDB" id="A0AB39HFX7"/>
<gene>
    <name evidence="2" type="ORF">AB0763_02270</name>
</gene>
<proteinExistence type="predicted"/>
<dbReference type="InterPro" id="IPR007433">
    <property type="entry name" value="DUF481"/>
</dbReference>
<keyword evidence="1" id="KW-0732">Signal</keyword>
<organism evidence="2">
    <name type="scientific">Vibrio sp. HB236076</name>
    <dbReference type="NCBI Taxonomy" id="3232307"/>
    <lineage>
        <taxon>Bacteria</taxon>
        <taxon>Pseudomonadati</taxon>
        <taxon>Pseudomonadota</taxon>
        <taxon>Gammaproteobacteria</taxon>
        <taxon>Vibrionales</taxon>
        <taxon>Vibrionaceae</taxon>
        <taxon>Vibrio</taxon>
    </lineage>
</organism>
<evidence type="ECO:0000256" key="1">
    <source>
        <dbReference type="SAM" id="SignalP"/>
    </source>
</evidence>
<dbReference type="RefSeq" id="WP_306100928.1">
    <property type="nucleotide sequence ID" value="NZ_CP162601.1"/>
</dbReference>
<evidence type="ECO:0000313" key="2">
    <source>
        <dbReference type="EMBL" id="XDK25490.1"/>
    </source>
</evidence>
<reference evidence="2" key="1">
    <citation type="submission" date="2024-07" db="EMBL/GenBank/DDBJ databases">
        <title>Genome Analysis of a Potential Novel Vibrio Species Secreting pH- and Thermo-stable Alginate Lyase and its Application in Producing Alginate Oligosaccharides.</title>
        <authorList>
            <person name="Huang H."/>
            <person name="Bao K."/>
        </authorList>
    </citation>
    <scope>NUCLEOTIDE SEQUENCE</scope>
    <source>
        <strain evidence="2">HB236076</strain>
    </source>
</reference>
<dbReference type="KEGG" id="vih:AB0763_02270"/>
<dbReference type="EMBL" id="CP162601">
    <property type="protein sequence ID" value="XDK25490.1"/>
    <property type="molecule type" value="Genomic_DNA"/>
</dbReference>
<dbReference type="Pfam" id="PF04338">
    <property type="entry name" value="DUF481"/>
    <property type="match status" value="1"/>
</dbReference>
<protein>
    <submittedName>
        <fullName evidence="2">DUF481 domain-containing protein</fullName>
    </submittedName>
</protein>
<name>A0AB39HFX7_9VIBR</name>
<feature type="chain" id="PRO_5044269833" evidence="1">
    <location>
        <begin position="20"/>
        <end position="262"/>
    </location>
</feature>
<feature type="signal peptide" evidence="1">
    <location>
        <begin position="1"/>
        <end position="19"/>
    </location>
</feature>
<accession>A0AB39HFX7</accession>